<dbReference type="PIRSF" id="PIRSF003078">
    <property type="entry name" value="GidB"/>
    <property type="match status" value="1"/>
</dbReference>
<sequence length="238" mass="26396">MADDAERLLSETAAAWGLALNERQLAQFHRYLDELIVWNDRFNLTAVRDRAAMVRRHLLDSLWLARDWPAQPANLIDIGSGAGFPALPLKILYPDLPVTLVEATGKKAEFLRHIIDCLELTGARVLNERIETVGRHPAEREQYDIVTARAVAELRVLVEYALPLLRIGGRLLAPKGRDPEAEIVAARNALALLGGEISLCQPVDIPGEERRSLVIVTKIAPTPVRFPRAVGVPAHRPL</sequence>
<dbReference type="HAMAP" id="MF_00074">
    <property type="entry name" value="16SrRNA_methyltr_G"/>
    <property type="match status" value="1"/>
</dbReference>
<keyword evidence="8" id="KW-1185">Reference proteome</keyword>
<evidence type="ECO:0000256" key="2">
    <source>
        <dbReference type="ARBA" id="ARBA00022552"/>
    </source>
</evidence>
<dbReference type="RefSeq" id="WP_066784731.1">
    <property type="nucleotide sequence ID" value="NZ_LWQS01000039.1"/>
</dbReference>
<keyword evidence="5 6" id="KW-0949">S-adenosyl-L-methionine</keyword>
<dbReference type="AlphaFoldDB" id="A0A178ME84"/>
<keyword evidence="1 6" id="KW-0963">Cytoplasm</keyword>
<dbReference type="SUPFAM" id="SSF53335">
    <property type="entry name" value="S-adenosyl-L-methionine-dependent methyltransferases"/>
    <property type="match status" value="1"/>
</dbReference>
<feature type="binding site" evidence="6">
    <location>
        <position position="79"/>
    </location>
    <ligand>
        <name>S-adenosyl-L-methionine</name>
        <dbReference type="ChEBI" id="CHEBI:59789"/>
    </ligand>
</feature>
<proteinExistence type="inferred from homology"/>
<dbReference type="CDD" id="cd02440">
    <property type="entry name" value="AdoMet_MTases"/>
    <property type="match status" value="1"/>
</dbReference>
<dbReference type="EC" id="2.1.1.-" evidence="6"/>
<evidence type="ECO:0000256" key="3">
    <source>
        <dbReference type="ARBA" id="ARBA00022603"/>
    </source>
</evidence>
<keyword evidence="4 6" id="KW-0808">Transferase</keyword>
<evidence type="ECO:0000256" key="1">
    <source>
        <dbReference type="ARBA" id="ARBA00022490"/>
    </source>
</evidence>
<dbReference type="GO" id="GO:0005829">
    <property type="term" value="C:cytosol"/>
    <property type="evidence" value="ECO:0007669"/>
    <property type="project" value="TreeGrafter"/>
</dbReference>
<evidence type="ECO:0000313" key="8">
    <source>
        <dbReference type="Proteomes" id="UP000078287"/>
    </source>
</evidence>
<keyword evidence="3 6" id="KW-0489">Methyltransferase</keyword>
<evidence type="ECO:0000256" key="5">
    <source>
        <dbReference type="ARBA" id="ARBA00022691"/>
    </source>
</evidence>
<dbReference type="EMBL" id="LWQS01000039">
    <property type="protein sequence ID" value="OAN47079.1"/>
    <property type="molecule type" value="Genomic_DNA"/>
</dbReference>
<dbReference type="InterPro" id="IPR003682">
    <property type="entry name" value="rRNA_ssu_MeTfrase_G"/>
</dbReference>
<gene>
    <name evidence="6" type="primary">rsmG</name>
    <name evidence="7" type="ORF">A6A03_10665</name>
</gene>
<dbReference type="NCBIfam" id="TIGR00138">
    <property type="entry name" value="rsmG_gidB"/>
    <property type="match status" value="1"/>
</dbReference>
<keyword evidence="2 6" id="KW-0698">rRNA processing</keyword>
<evidence type="ECO:0000256" key="4">
    <source>
        <dbReference type="ARBA" id="ARBA00022679"/>
    </source>
</evidence>
<dbReference type="FunFam" id="3.40.50.150:FF:000041">
    <property type="entry name" value="Ribosomal RNA small subunit methyltransferase G"/>
    <property type="match status" value="1"/>
</dbReference>
<dbReference type="STRING" id="1707952.A6A03_10665"/>
<dbReference type="OrthoDB" id="9808773at2"/>
<feature type="binding site" evidence="6">
    <location>
        <begin position="130"/>
        <end position="131"/>
    </location>
    <ligand>
        <name>S-adenosyl-L-methionine</name>
        <dbReference type="ChEBI" id="CHEBI:59789"/>
    </ligand>
</feature>
<evidence type="ECO:0000256" key="6">
    <source>
        <dbReference type="HAMAP-Rule" id="MF_00074"/>
    </source>
</evidence>
<comment type="function">
    <text evidence="6">Specifically methylates the N7 position of a guanine in 16S rRNA.</text>
</comment>
<feature type="binding site" evidence="6">
    <location>
        <position position="84"/>
    </location>
    <ligand>
        <name>S-adenosyl-L-methionine</name>
        <dbReference type="ChEBI" id="CHEBI:59789"/>
    </ligand>
</feature>
<comment type="caution">
    <text evidence="7">The sequence shown here is derived from an EMBL/GenBank/DDBJ whole genome shotgun (WGS) entry which is preliminary data.</text>
</comment>
<dbReference type="PANTHER" id="PTHR31760">
    <property type="entry name" value="S-ADENOSYL-L-METHIONINE-DEPENDENT METHYLTRANSFERASES SUPERFAMILY PROTEIN"/>
    <property type="match status" value="1"/>
</dbReference>
<dbReference type="GO" id="GO:0070043">
    <property type="term" value="F:rRNA (guanine-N7-)-methyltransferase activity"/>
    <property type="evidence" value="ECO:0007669"/>
    <property type="project" value="UniProtKB-UniRule"/>
</dbReference>
<name>A0A178ME84_9CHLR</name>
<feature type="binding site" evidence="6">
    <location>
        <position position="149"/>
    </location>
    <ligand>
        <name>S-adenosyl-L-methionine</name>
        <dbReference type="ChEBI" id="CHEBI:59789"/>
    </ligand>
</feature>
<protein>
    <recommendedName>
        <fullName evidence="6">Ribosomal RNA small subunit methyltransferase G</fullName>
        <ecNumber evidence="6">2.1.1.-</ecNumber>
    </recommendedName>
    <alternativeName>
        <fullName evidence="6">16S rRNA 7-methylguanosine methyltransferase</fullName>
        <shortName evidence="6">16S rRNA m7G methyltransferase</shortName>
    </alternativeName>
</protein>
<dbReference type="InterPro" id="IPR029063">
    <property type="entry name" value="SAM-dependent_MTases_sf"/>
</dbReference>
<evidence type="ECO:0000313" key="7">
    <source>
        <dbReference type="EMBL" id="OAN47079.1"/>
    </source>
</evidence>
<dbReference type="PANTHER" id="PTHR31760:SF0">
    <property type="entry name" value="S-ADENOSYL-L-METHIONINE-DEPENDENT METHYLTRANSFERASES SUPERFAMILY PROTEIN"/>
    <property type="match status" value="1"/>
</dbReference>
<dbReference type="Proteomes" id="UP000078287">
    <property type="component" value="Unassembled WGS sequence"/>
</dbReference>
<accession>A0A178ME84</accession>
<comment type="similarity">
    <text evidence="6">Belongs to the methyltransferase superfamily. RNA methyltransferase RsmG family.</text>
</comment>
<feature type="binding site" evidence="6">
    <location>
        <begin position="102"/>
        <end position="104"/>
    </location>
    <ligand>
        <name>S-adenosyl-L-methionine</name>
        <dbReference type="ChEBI" id="CHEBI:59789"/>
    </ligand>
</feature>
<dbReference type="Pfam" id="PF02527">
    <property type="entry name" value="GidB"/>
    <property type="match status" value="1"/>
</dbReference>
<dbReference type="Gene3D" id="3.40.50.150">
    <property type="entry name" value="Vaccinia Virus protein VP39"/>
    <property type="match status" value="1"/>
</dbReference>
<comment type="subcellular location">
    <subcellularLocation>
        <location evidence="6">Cytoplasm</location>
    </subcellularLocation>
</comment>
<reference evidence="7 8" key="1">
    <citation type="submission" date="2016-04" db="EMBL/GenBank/DDBJ databases">
        <title>Chloroflexus islandicus sp. nov., a thermophilic filamentous anoxygenic phototrophic bacterium from geyser Strokkur (Iceland).</title>
        <authorList>
            <person name="Gaisin V.A."/>
            <person name="Kalashnikov A.M."/>
            <person name="Sukhacheva M.V."/>
            <person name="Grouzdev D.S."/>
            <person name="Ivanov T.M."/>
            <person name="Kuznetsov B."/>
            <person name="Gorlenko V.M."/>
        </authorList>
    </citation>
    <scope>NUCLEOTIDE SEQUENCE [LARGE SCALE GENOMIC DNA]</scope>
    <source>
        <strain evidence="8">isl-2</strain>
    </source>
</reference>
<organism evidence="7 8">
    <name type="scientific">Chloroflexus islandicus</name>
    <dbReference type="NCBI Taxonomy" id="1707952"/>
    <lineage>
        <taxon>Bacteria</taxon>
        <taxon>Bacillati</taxon>
        <taxon>Chloroflexota</taxon>
        <taxon>Chloroflexia</taxon>
        <taxon>Chloroflexales</taxon>
        <taxon>Chloroflexineae</taxon>
        <taxon>Chloroflexaceae</taxon>
        <taxon>Chloroflexus</taxon>
    </lineage>
</organism>